<name>A0A9Q0MDB4_BLOTA</name>
<dbReference type="EMBL" id="JAPWDV010000001">
    <property type="protein sequence ID" value="KAJ6223785.1"/>
    <property type="molecule type" value="Genomic_DNA"/>
</dbReference>
<dbReference type="AlphaFoldDB" id="A0A9Q0MDB4"/>
<keyword evidence="2" id="KW-1185">Reference proteome</keyword>
<reference evidence="1" key="1">
    <citation type="submission" date="2022-12" db="EMBL/GenBank/DDBJ databases">
        <title>Genome assemblies of Blomia tropicalis.</title>
        <authorList>
            <person name="Cui Y."/>
        </authorList>
    </citation>
    <scope>NUCLEOTIDE SEQUENCE</scope>
    <source>
        <tissue evidence="1">Adult mites</tissue>
    </source>
</reference>
<sequence length="264" mass="32190">MAYSSGKRLANGLNRENPFPIELDPDFDDQLIRCYVLDEWCRTIGFYRASIIPLDGSHNRWIRIHVQEDEITYEMLNERFDQSYFIDTNGEVFCDLWYKNIDYIEIRDQVHYRLSCNMFDKNITFIFGDPLQDPSCERFRNFLVKSKFFNVVTYDDIEHHLNPFLDRFCNTERLLGNRIESMEWFYCIRNRKSQKTTGEDELEHYRFLFKVMATIRQHLHMKLNDNLDQIRWYLNEPQMSYTNIVESFETCTQAMFWIVYYYIV</sequence>
<evidence type="ECO:0000313" key="2">
    <source>
        <dbReference type="Proteomes" id="UP001142055"/>
    </source>
</evidence>
<protein>
    <submittedName>
        <fullName evidence="1">Uncharacterized protein</fullName>
    </submittedName>
</protein>
<organism evidence="1 2">
    <name type="scientific">Blomia tropicalis</name>
    <name type="common">Mite</name>
    <dbReference type="NCBI Taxonomy" id="40697"/>
    <lineage>
        <taxon>Eukaryota</taxon>
        <taxon>Metazoa</taxon>
        <taxon>Ecdysozoa</taxon>
        <taxon>Arthropoda</taxon>
        <taxon>Chelicerata</taxon>
        <taxon>Arachnida</taxon>
        <taxon>Acari</taxon>
        <taxon>Acariformes</taxon>
        <taxon>Sarcoptiformes</taxon>
        <taxon>Astigmata</taxon>
        <taxon>Glycyphagoidea</taxon>
        <taxon>Echimyopodidae</taxon>
        <taxon>Blomia</taxon>
    </lineage>
</organism>
<comment type="caution">
    <text evidence="1">The sequence shown here is derived from an EMBL/GenBank/DDBJ whole genome shotgun (WGS) entry which is preliminary data.</text>
</comment>
<dbReference type="Proteomes" id="UP001142055">
    <property type="component" value="Chromosome 1"/>
</dbReference>
<proteinExistence type="predicted"/>
<gene>
    <name evidence="1" type="ORF">RDWZM_002330</name>
</gene>
<accession>A0A9Q0MDB4</accession>
<evidence type="ECO:0000313" key="1">
    <source>
        <dbReference type="EMBL" id="KAJ6223785.1"/>
    </source>
</evidence>